<feature type="chain" id="PRO_5039212504" evidence="2">
    <location>
        <begin position="23"/>
        <end position="464"/>
    </location>
</feature>
<proteinExistence type="predicted"/>
<dbReference type="InterPro" id="IPR050490">
    <property type="entry name" value="Bact_solute-bd_prot1"/>
</dbReference>
<feature type="signal peptide" evidence="2">
    <location>
        <begin position="1"/>
        <end position="22"/>
    </location>
</feature>
<dbReference type="SUPFAM" id="SSF53850">
    <property type="entry name" value="Periplasmic binding protein-like II"/>
    <property type="match status" value="1"/>
</dbReference>
<feature type="compositionally biased region" description="Polar residues" evidence="1">
    <location>
        <begin position="25"/>
        <end position="34"/>
    </location>
</feature>
<dbReference type="RefSeq" id="WP_130432714.1">
    <property type="nucleotide sequence ID" value="NZ_SGXF01000001.1"/>
</dbReference>
<name>A0A4Q7PNK7_9FIRM</name>
<sequence>MRRFKKALSVSVAAAMAVSMMACGSTPSDTTTAAPQGGDKTTEAATTKSGGEAETTKSAASGDKIKMRVSWWGSQTRTDRTMEVLNAYGEKNNIEFDYQFYQWDDYWTTMSGFTTNNALPDIMQQDYAYIGPYVDKGLLVDMNQYKDVMELDKVDESILSSGNIYGKGLYGMSLGTNVLCVIYNKTVYEQAGVDMPTNDWTWDEWVSSVKTIYEKTGVHSDIPFISDPKWLIEYISRSFGETLYNEDGTGFGFTDKTIDAYKKCLADIKEMVDSGALVDPAVQVTWKANEDGDIVKGKSASAWTYSNFYVDYQGILEKNAPDNELDLVLMPKIDGATEKGNYLKPSQFFSITKDSKYPEEAAKVISYFVTDVDANKILLAERGVPVSQSVRDALKSSVDPKQAYTFDFISSVGEYCRAIDNPEPKVAAEVINAFKDGYHSVLYGETTPDEAWETFENDAALIFG</sequence>
<reference evidence="3 4" key="1">
    <citation type="submission" date="2019-02" db="EMBL/GenBank/DDBJ databases">
        <title>Genomic Encyclopedia of Type Strains, Phase IV (KMG-IV): sequencing the most valuable type-strain genomes for metagenomic binning, comparative biology and taxonomic classification.</title>
        <authorList>
            <person name="Goeker M."/>
        </authorList>
    </citation>
    <scope>NUCLEOTIDE SEQUENCE [LARGE SCALE GENOMIC DNA]</scope>
    <source>
        <strain evidence="3 4">DSM 29486</strain>
    </source>
</reference>
<evidence type="ECO:0000313" key="3">
    <source>
        <dbReference type="EMBL" id="RZT02383.1"/>
    </source>
</evidence>
<dbReference type="PANTHER" id="PTHR43649:SF11">
    <property type="entry name" value="ABC TRANSPORTER SUBSTRATE-BINDING PROTEIN YESO-RELATED"/>
    <property type="match status" value="1"/>
</dbReference>
<dbReference type="PROSITE" id="PS51257">
    <property type="entry name" value="PROKAR_LIPOPROTEIN"/>
    <property type="match status" value="1"/>
</dbReference>
<organism evidence="3 4">
    <name type="scientific">Cuneatibacter caecimuris</name>
    <dbReference type="NCBI Taxonomy" id="1796618"/>
    <lineage>
        <taxon>Bacteria</taxon>
        <taxon>Bacillati</taxon>
        <taxon>Bacillota</taxon>
        <taxon>Clostridia</taxon>
        <taxon>Lachnospirales</taxon>
        <taxon>Lachnospiraceae</taxon>
        <taxon>Cuneatibacter</taxon>
    </lineage>
</organism>
<dbReference type="PANTHER" id="PTHR43649">
    <property type="entry name" value="ARABINOSE-BINDING PROTEIN-RELATED"/>
    <property type="match status" value="1"/>
</dbReference>
<gene>
    <name evidence="3" type="ORF">EV209_0496</name>
</gene>
<evidence type="ECO:0000256" key="1">
    <source>
        <dbReference type="SAM" id="MobiDB-lite"/>
    </source>
</evidence>
<dbReference type="AlphaFoldDB" id="A0A4Q7PNK7"/>
<feature type="region of interest" description="Disordered" evidence="1">
    <location>
        <begin position="25"/>
        <end position="60"/>
    </location>
</feature>
<dbReference type="OrthoDB" id="9764112at2"/>
<protein>
    <submittedName>
        <fullName evidence="3">Carbohydrate ABC transporter substrate-binding protein (CUT1 family)</fullName>
    </submittedName>
</protein>
<keyword evidence="2" id="KW-0732">Signal</keyword>
<keyword evidence="4" id="KW-1185">Reference proteome</keyword>
<dbReference type="EMBL" id="SGXF01000001">
    <property type="protein sequence ID" value="RZT02383.1"/>
    <property type="molecule type" value="Genomic_DNA"/>
</dbReference>
<dbReference type="Gene3D" id="3.40.190.10">
    <property type="entry name" value="Periplasmic binding protein-like II"/>
    <property type="match status" value="2"/>
</dbReference>
<evidence type="ECO:0000313" key="4">
    <source>
        <dbReference type="Proteomes" id="UP000292927"/>
    </source>
</evidence>
<comment type="caution">
    <text evidence="3">The sequence shown here is derived from an EMBL/GenBank/DDBJ whole genome shotgun (WGS) entry which is preliminary data.</text>
</comment>
<evidence type="ECO:0000256" key="2">
    <source>
        <dbReference type="SAM" id="SignalP"/>
    </source>
</evidence>
<accession>A0A4Q7PNK7</accession>
<dbReference type="InterPro" id="IPR006059">
    <property type="entry name" value="SBP"/>
</dbReference>
<dbReference type="Proteomes" id="UP000292927">
    <property type="component" value="Unassembled WGS sequence"/>
</dbReference>
<dbReference type="Pfam" id="PF01547">
    <property type="entry name" value="SBP_bac_1"/>
    <property type="match status" value="1"/>
</dbReference>